<comment type="subcellular location">
    <subcellularLocation>
        <location evidence="8">Cytoplasm</location>
    </subcellularLocation>
</comment>
<evidence type="ECO:0000256" key="6">
    <source>
        <dbReference type="ARBA" id="ARBA00022777"/>
    </source>
</evidence>
<comment type="similarity">
    <text evidence="1 8 12">Belongs to the thymidine kinase family.</text>
</comment>
<dbReference type="PANTHER" id="PTHR11441">
    <property type="entry name" value="THYMIDINE KINASE"/>
    <property type="match status" value="1"/>
</dbReference>
<dbReference type="Pfam" id="PF00265">
    <property type="entry name" value="TK"/>
    <property type="match status" value="1"/>
</dbReference>
<evidence type="ECO:0000256" key="4">
    <source>
        <dbReference type="ARBA" id="ARBA00022679"/>
    </source>
</evidence>
<reference evidence="13" key="1">
    <citation type="submission" date="2019-09" db="EMBL/GenBank/DDBJ databases">
        <title>Characterisation of the sponge microbiome using genome-centric metagenomics.</title>
        <authorList>
            <person name="Engelberts J.P."/>
            <person name="Robbins S.J."/>
            <person name="De Goeij J.M."/>
            <person name="Aranda M."/>
            <person name="Bell S.C."/>
            <person name="Webster N.S."/>
        </authorList>
    </citation>
    <scope>NUCLEOTIDE SEQUENCE</scope>
    <source>
        <strain evidence="13">SB0662_bin_9</strain>
    </source>
</reference>
<dbReference type="HAMAP" id="MF_00124">
    <property type="entry name" value="Thymidine_kinase"/>
    <property type="match status" value="1"/>
</dbReference>
<feature type="binding site" evidence="8">
    <location>
        <position position="144"/>
    </location>
    <ligand>
        <name>Zn(2+)</name>
        <dbReference type="ChEBI" id="CHEBI:29105"/>
    </ligand>
</feature>
<keyword evidence="5 8" id="KW-0547">Nucleotide-binding</keyword>
<feature type="binding site" evidence="8">
    <location>
        <position position="185"/>
    </location>
    <ligand>
        <name>Zn(2+)</name>
        <dbReference type="ChEBI" id="CHEBI:29105"/>
    </ligand>
</feature>
<keyword evidence="8" id="KW-0479">Metal-binding</keyword>
<evidence type="ECO:0000313" key="13">
    <source>
        <dbReference type="EMBL" id="MYD90647.1"/>
    </source>
</evidence>
<proteinExistence type="inferred from homology"/>
<keyword evidence="8" id="KW-0963">Cytoplasm</keyword>
<dbReference type="Gene3D" id="3.30.60.20">
    <property type="match status" value="1"/>
</dbReference>
<comment type="subunit">
    <text evidence="8">Homotetramer.</text>
</comment>
<sequence>MPRRKGDIEVICGSMFSGKTEELLRRLRLARVAGQRTQLFKPVIDDRYSSDSVVTHDGTPSQGATNADDALDLLAKVEPGSNVVGVDEAHFFDDRLVDVCIYLAHWGKRVVAAGLDQDYRGNPFRPMPRLMAVAADVTKMHAICIVCKRRASRTQRLINGQPARIDSPLILIGGKESYEARCSHCHSVPGKIIRRP</sequence>
<dbReference type="GO" id="GO:0071897">
    <property type="term" value="P:DNA biosynthetic process"/>
    <property type="evidence" value="ECO:0007669"/>
    <property type="project" value="UniProtKB-KW"/>
</dbReference>
<dbReference type="SUPFAM" id="SSF57716">
    <property type="entry name" value="Glucocorticoid receptor-like (DNA-binding domain)"/>
    <property type="match status" value="1"/>
</dbReference>
<dbReference type="InterPro" id="IPR027417">
    <property type="entry name" value="P-loop_NTPase"/>
</dbReference>
<dbReference type="EMBL" id="VXPY01000071">
    <property type="protein sequence ID" value="MYD90647.1"/>
    <property type="molecule type" value="Genomic_DNA"/>
</dbReference>
<comment type="caution">
    <text evidence="13">The sequence shown here is derived from an EMBL/GenBank/DDBJ whole genome shotgun (WGS) entry which is preliminary data.</text>
</comment>
<protein>
    <recommendedName>
        <fullName evidence="2 8">Thymidine kinase</fullName>
        <ecNumber evidence="2 8">2.7.1.21</ecNumber>
    </recommendedName>
</protein>
<keyword evidence="6 8" id="KW-0418">Kinase</keyword>
<keyword evidence="4 8" id="KW-0808">Transferase</keyword>
<feature type="binding site" evidence="8">
    <location>
        <position position="147"/>
    </location>
    <ligand>
        <name>Zn(2+)</name>
        <dbReference type="ChEBI" id="CHEBI:29105"/>
    </ligand>
</feature>
<dbReference type="GO" id="GO:0008270">
    <property type="term" value="F:zinc ion binding"/>
    <property type="evidence" value="ECO:0007669"/>
    <property type="project" value="UniProtKB-UniRule"/>
</dbReference>
<dbReference type="AlphaFoldDB" id="A0A6B1DUA7"/>
<feature type="binding site" evidence="10">
    <location>
        <begin position="170"/>
        <end position="173"/>
    </location>
    <ligand>
        <name>substrate</name>
    </ligand>
</feature>
<evidence type="ECO:0000256" key="1">
    <source>
        <dbReference type="ARBA" id="ARBA00007587"/>
    </source>
</evidence>
<evidence type="ECO:0000256" key="12">
    <source>
        <dbReference type="RuleBase" id="RU004165"/>
    </source>
</evidence>
<evidence type="ECO:0000256" key="10">
    <source>
        <dbReference type="PIRSR" id="PIRSR035805-2"/>
    </source>
</evidence>
<accession>A0A6B1DUA7</accession>
<evidence type="ECO:0000256" key="5">
    <source>
        <dbReference type="ARBA" id="ARBA00022741"/>
    </source>
</evidence>
<gene>
    <name evidence="8" type="primary">tdk</name>
    <name evidence="13" type="ORF">F4Y08_09990</name>
</gene>
<dbReference type="NCBIfam" id="NF003296">
    <property type="entry name" value="PRK04296.1-1"/>
    <property type="match status" value="1"/>
</dbReference>
<name>A0A6B1DUA7_9CHLR</name>
<evidence type="ECO:0000256" key="8">
    <source>
        <dbReference type="HAMAP-Rule" id="MF_00124"/>
    </source>
</evidence>
<evidence type="ECO:0000256" key="7">
    <source>
        <dbReference type="ARBA" id="ARBA00022840"/>
    </source>
</evidence>
<evidence type="ECO:0000256" key="3">
    <source>
        <dbReference type="ARBA" id="ARBA00022634"/>
    </source>
</evidence>
<comment type="catalytic activity">
    <reaction evidence="8 11">
        <text>thymidine + ATP = dTMP + ADP + H(+)</text>
        <dbReference type="Rhea" id="RHEA:19129"/>
        <dbReference type="ChEBI" id="CHEBI:15378"/>
        <dbReference type="ChEBI" id="CHEBI:17748"/>
        <dbReference type="ChEBI" id="CHEBI:30616"/>
        <dbReference type="ChEBI" id="CHEBI:63528"/>
        <dbReference type="ChEBI" id="CHEBI:456216"/>
        <dbReference type="EC" id="2.7.1.21"/>
    </reaction>
</comment>
<dbReference type="GO" id="GO:0004797">
    <property type="term" value="F:thymidine kinase activity"/>
    <property type="evidence" value="ECO:0007669"/>
    <property type="project" value="UniProtKB-UniRule"/>
</dbReference>
<dbReference type="InterPro" id="IPR001267">
    <property type="entry name" value="Thymidine_kinase"/>
</dbReference>
<dbReference type="EC" id="2.7.1.21" evidence="2 8"/>
<feature type="binding site" evidence="8">
    <location>
        <position position="182"/>
    </location>
    <ligand>
        <name>Zn(2+)</name>
        <dbReference type="ChEBI" id="CHEBI:29105"/>
    </ligand>
</feature>
<evidence type="ECO:0000256" key="2">
    <source>
        <dbReference type="ARBA" id="ARBA00012118"/>
    </source>
</evidence>
<dbReference type="GO" id="GO:0046104">
    <property type="term" value="P:thymidine metabolic process"/>
    <property type="evidence" value="ECO:0007669"/>
    <property type="project" value="TreeGrafter"/>
</dbReference>
<keyword evidence="8" id="KW-0862">Zinc</keyword>
<feature type="binding site" evidence="8">
    <location>
        <begin position="13"/>
        <end position="20"/>
    </location>
    <ligand>
        <name>ATP</name>
        <dbReference type="ChEBI" id="CHEBI:30616"/>
    </ligand>
</feature>
<evidence type="ECO:0000256" key="9">
    <source>
        <dbReference type="PIRSR" id="PIRSR035805-1"/>
    </source>
</evidence>
<feature type="binding site" evidence="10">
    <location>
        <position position="178"/>
    </location>
    <ligand>
        <name>substrate</name>
    </ligand>
</feature>
<evidence type="ECO:0000256" key="11">
    <source>
        <dbReference type="RuleBase" id="RU000544"/>
    </source>
</evidence>
<keyword evidence="7 8" id="KW-0067">ATP-binding</keyword>
<dbReference type="Gene3D" id="3.40.50.300">
    <property type="entry name" value="P-loop containing nucleotide triphosphate hydrolases"/>
    <property type="match status" value="1"/>
</dbReference>
<dbReference type="SUPFAM" id="SSF52540">
    <property type="entry name" value="P-loop containing nucleoside triphosphate hydrolases"/>
    <property type="match status" value="1"/>
</dbReference>
<organism evidence="13">
    <name type="scientific">Caldilineaceae bacterium SB0662_bin_9</name>
    <dbReference type="NCBI Taxonomy" id="2605258"/>
    <lineage>
        <taxon>Bacteria</taxon>
        <taxon>Bacillati</taxon>
        <taxon>Chloroflexota</taxon>
        <taxon>Caldilineae</taxon>
        <taxon>Caldilineales</taxon>
        <taxon>Caldilineaceae</taxon>
    </lineage>
</organism>
<dbReference type="PIRSF" id="PIRSF035805">
    <property type="entry name" value="TK_cell"/>
    <property type="match status" value="1"/>
</dbReference>
<keyword evidence="3 8" id="KW-0237">DNA synthesis</keyword>
<dbReference type="PANTHER" id="PTHR11441:SF0">
    <property type="entry name" value="THYMIDINE KINASE, CYTOSOLIC"/>
    <property type="match status" value="1"/>
</dbReference>
<dbReference type="GO" id="GO:0005829">
    <property type="term" value="C:cytosol"/>
    <property type="evidence" value="ECO:0007669"/>
    <property type="project" value="TreeGrafter"/>
</dbReference>
<dbReference type="GO" id="GO:0005524">
    <property type="term" value="F:ATP binding"/>
    <property type="evidence" value="ECO:0007669"/>
    <property type="project" value="UniProtKB-UniRule"/>
</dbReference>
<feature type="active site" description="Proton acceptor" evidence="8 9">
    <location>
        <position position="88"/>
    </location>
</feature>
<feature type="binding site" evidence="8">
    <location>
        <begin position="87"/>
        <end position="90"/>
    </location>
    <ligand>
        <name>ATP</name>
        <dbReference type="ChEBI" id="CHEBI:30616"/>
    </ligand>
</feature>